<name>W1YLA4_9ZZZZ</name>
<protein>
    <submittedName>
        <fullName evidence="1">Uncharacterized protein</fullName>
    </submittedName>
</protein>
<accession>W1YLA4</accession>
<gene>
    <name evidence="1" type="ORF">Q604_UNBC03524G0001</name>
</gene>
<evidence type="ECO:0000313" key="1">
    <source>
        <dbReference type="EMBL" id="ETJ42505.1"/>
    </source>
</evidence>
<proteinExistence type="predicted"/>
<organism evidence="1">
    <name type="scientific">human gut metagenome</name>
    <dbReference type="NCBI Taxonomy" id="408170"/>
    <lineage>
        <taxon>unclassified sequences</taxon>
        <taxon>metagenomes</taxon>
        <taxon>organismal metagenomes</taxon>
    </lineage>
</organism>
<feature type="non-terminal residue" evidence="1">
    <location>
        <position position="1"/>
    </location>
</feature>
<reference evidence="1" key="1">
    <citation type="submission" date="2013-12" db="EMBL/GenBank/DDBJ databases">
        <title>A Varibaculum cambriense genome reconstructed from a premature infant gut community with otherwise low bacterial novelty that shifts toward anaerobic metabolism during the third week of life.</title>
        <authorList>
            <person name="Brown C.T."/>
            <person name="Sharon I."/>
            <person name="Thomas B.C."/>
            <person name="Castelle C.J."/>
            <person name="Morowitz M.J."/>
            <person name="Banfield J.F."/>
        </authorList>
    </citation>
    <scope>NUCLEOTIDE SEQUENCE</scope>
</reference>
<dbReference type="EMBL" id="AZMM01003524">
    <property type="protein sequence ID" value="ETJ42505.1"/>
    <property type="molecule type" value="Genomic_DNA"/>
</dbReference>
<dbReference type="AlphaFoldDB" id="W1YLA4"/>
<comment type="caution">
    <text evidence="1">The sequence shown here is derived from an EMBL/GenBank/DDBJ whole genome shotgun (WGS) entry which is preliminary data.</text>
</comment>
<sequence>NPQLSLHNPYGMVRELGYVGVDETQDIDEFVRMSSRSGFSMANQEV</sequence>